<comment type="subcellular location">
    <subcellularLocation>
        <location evidence="1">Cell membrane</location>
        <topology evidence="1">Multi-pass membrane protein</topology>
    </subcellularLocation>
</comment>
<dbReference type="PANTHER" id="PTHR43738:SF2">
    <property type="entry name" value="ABC TRANSPORTER PERMEASE"/>
    <property type="match status" value="1"/>
</dbReference>
<dbReference type="EMBL" id="JAJNAG010000001">
    <property type="protein sequence ID" value="MCD1124521.1"/>
    <property type="molecule type" value="Genomic_DNA"/>
</dbReference>
<feature type="domain" description="ABC3 transporter permease C-terminal" evidence="7">
    <location>
        <begin position="279"/>
        <end position="392"/>
    </location>
</feature>
<dbReference type="Pfam" id="PF02687">
    <property type="entry name" value="FtsX"/>
    <property type="match status" value="1"/>
</dbReference>
<evidence type="ECO:0000256" key="3">
    <source>
        <dbReference type="ARBA" id="ARBA00022692"/>
    </source>
</evidence>
<dbReference type="Proteomes" id="UP001139171">
    <property type="component" value="Unassembled WGS sequence"/>
</dbReference>
<evidence type="ECO:0000313" key="8">
    <source>
        <dbReference type="EMBL" id="MCD1124521.1"/>
    </source>
</evidence>
<evidence type="ECO:0000313" key="9">
    <source>
        <dbReference type="Proteomes" id="UP001139171"/>
    </source>
</evidence>
<dbReference type="RefSeq" id="WP_230607554.1">
    <property type="nucleotide sequence ID" value="NZ_JAJNAG010000001.1"/>
</dbReference>
<keyword evidence="4 6" id="KW-1133">Transmembrane helix</keyword>
<evidence type="ECO:0000256" key="2">
    <source>
        <dbReference type="ARBA" id="ARBA00022475"/>
    </source>
</evidence>
<dbReference type="AlphaFoldDB" id="A0A9X1SJ64"/>
<protein>
    <submittedName>
        <fullName evidence="8">FtsX-like permease family protein</fullName>
    </submittedName>
</protein>
<evidence type="ECO:0000259" key="7">
    <source>
        <dbReference type="Pfam" id="PF02687"/>
    </source>
</evidence>
<dbReference type="InterPro" id="IPR003838">
    <property type="entry name" value="ABC3_permease_C"/>
</dbReference>
<reference evidence="8" key="1">
    <citation type="submission" date="2021-11" db="EMBL/GenBank/DDBJ databases">
        <title>Jinshanibacter sp. isolated from one year old Eriocheir sinensis.</title>
        <authorList>
            <person name="Li J.-Y."/>
            <person name="He W."/>
            <person name="Gao T.-H."/>
        </authorList>
    </citation>
    <scope>NUCLEOTIDE SEQUENCE</scope>
    <source>
        <strain evidence="8">LJY008</strain>
    </source>
</reference>
<keyword evidence="9" id="KW-1185">Reference proteome</keyword>
<dbReference type="PANTHER" id="PTHR43738">
    <property type="entry name" value="ABC TRANSPORTER, MEMBRANE PROTEIN"/>
    <property type="match status" value="1"/>
</dbReference>
<evidence type="ECO:0000256" key="1">
    <source>
        <dbReference type="ARBA" id="ARBA00004651"/>
    </source>
</evidence>
<feature type="transmembrane region" description="Helical" evidence="6">
    <location>
        <begin position="318"/>
        <end position="349"/>
    </location>
</feature>
<accession>A0A9X1SJ64</accession>
<sequence>MIPFKIIYADFKRLWGGTLTLTLLIAAAVAFSMVVNLQERALREGSARAADRFDLIVGAAGSETQLVLSSVFLQPSLLPLLPHHYLDGLKQHPLVESASPLAFGDSYKGMPIIGTDDDLLRGRDIQYGNNSQNHKNSVFGSDYGAIVGAATGLVVGDKVIPIHGQIGSEGVHQHEAVNYTVTGVLPTSGDAWDKAILVPITAVWAVHGEEEHESNAGAEKYHHEGDVSAVVVKPKSIAGAYQLRSQYRSGQSLAVFPGEVLTRLYGTLGDARQVLSLMATGTQVLVVIAILMVIVVHLEQRKRQLGALRAFGAPQRGIVALIWSGLMLMMTIGILLGVIAGYLATLWVSQCISSLYGMKLPVTIQPEDALLIAEIWGVIGVVLLLPVMLTYRYSPAEALKL</sequence>
<evidence type="ECO:0000256" key="4">
    <source>
        <dbReference type="ARBA" id="ARBA00022989"/>
    </source>
</evidence>
<evidence type="ECO:0000256" key="5">
    <source>
        <dbReference type="ARBA" id="ARBA00023136"/>
    </source>
</evidence>
<keyword evidence="5 6" id="KW-0472">Membrane</keyword>
<keyword evidence="2" id="KW-1003">Cell membrane</keyword>
<comment type="caution">
    <text evidence="8">The sequence shown here is derived from an EMBL/GenBank/DDBJ whole genome shotgun (WGS) entry which is preliminary data.</text>
</comment>
<name>A0A9X1SJ64_9GAMM</name>
<feature type="transmembrane region" description="Helical" evidence="6">
    <location>
        <begin position="369"/>
        <end position="391"/>
    </location>
</feature>
<evidence type="ECO:0000256" key="6">
    <source>
        <dbReference type="SAM" id="Phobius"/>
    </source>
</evidence>
<proteinExistence type="predicted"/>
<organism evidence="8 9">
    <name type="scientific">Limnobaculum eriocheiris</name>
    <dbReference type="NCBI Taxonomy" id="2897391"/>
    <lineage>
        <taxon>Bacteria</taxon>
        <taxon>Pseudomonadati</taxon>
        <taxon>Pseudomonadota</taxon>
        <taxon>Gammaproteobacteria</taxon>
        <taxon>Enterobacterales</taxon>
        <taxon>Budviciaceae</taxon>
        <taxon>Limnobaculum</taxon>
    </lineage>
</organism>
<dbReference type="InterPro" id="IPR051125">
    <property type="entry name" value="ABC-4/HrtB_transporter"/>
</dbReference>
<feature type="transmembrane region" description="Helical" evidence="6">
    <location>
        <begin position="274"/>
        <end position="298"/>
    </location>
</feature>
<gene>
    <name evidence="8" type="ORF">LPW36_00470</name>
</gene>
<keyword evidence="3 6" id="KW-0812">Transmembrane</keyword>
<dbReference type="GO" id="GO:0005886">
    <property type="term" value="C:plasma membrane"/>
    <property type="evidence" value="ECO:0007669"/>
    <property type="project" value="UniProtKB-SubCell"/>
</dbReference>